<dbReference type="GO" id="GO:0016491">
    <property type="term" value="F:oxidoreductase activity"/>
    <property type="evidence" value="ECO:0007669"/>
    <property type="project" value="TreeGrafter"/>
</dbReference>
<dbReference type="AlphaFoldDB" id="A0A402D0R0"/>
<dbReference type="PANTHER" id="PTHR12697">
    <property type="entry name" value="PBS LYASE HEAT-LIKE PROTEIN"/>
    <property type="match status" value="1"/>
</dbReference>
<organism evidence="1 2">
    <name type="scientific">Capsulimonas corticalis</name>
    <dbReference type="NCBI Taxonomy" id="2219043"/>
    <lineage>
        <taxon>Bacteria</taxon>
        <taxon>Bacillati</taxon>
        <taxon>Armatimonadota</taxon>
        <taxon>Armatimonadia</taxon>
        <taxon>Capsulimonadales</taxon>
        <taxon>Capsulimonadaceae</taxon>
        <taxon>Capsulimonas</taxon>
    </lineage>
</organism>
<dbReference type="OrthoDB" id="454552at2"/>
<dbReference type="SUPFAM" id="SSF48371">
    <property type="entry name" value="ARM repeat"/>
    <property type="match status" value="1"/>
</dbReference>
<protein>
    <submittedName>
        <fullName evidence="1">Uncharacterized protein</fullName>
    </submittedName>
</protein>
<evidence type="ECO:0000313" key="2">
    <source>
        <dbReference type="Proteomes" id="UP000287394"/>
    </source>
</evidence>
<dbReference type="InterPro" id="IPR011989">
    <property type="entry name" value="ARM-like"/>
</dbReference>
<dbReference type="RefSeq" id="WP_119323137.1">
    <property type="nucleotide sequence ID" value="NZ_AP025739.1"/>
</dbReference>
<dbReference type="PANTHER" id="PTHR12697:SF5">
    <property type="entry name" value="DEOXYHYPUSINE HYDROXYLASE"/>
    <property type="match status" value="1"/>
</dbReference>
<accession>A0A402D0R0</accession>
<dbReference type="SMART" id="SM00567">
    <property type="entry name" value="EZ_HEAT"/>
    <property type="match status" value="2"/>
</dbReference>
<dbReference type="Proteomes" id="UP000287394">
    <property type="component" value="Chromosome"/>
</dbReference>
<reference evidence="1 2" key="1">
    <citation type="journal article" date="2019" name="Int. J. Syst. Evol. Microbiol.">
        <title>Capsulimonas corticalis gen. nov., sp. nov., an aerobic capsulated bacterium, of a novel bacterial order, Capsulimonadales ord. nov., of the class Armatimonadia of the phylum Armatimonadetes.</title>
        <authorList>
            <person name="Li J."/>
            <person name="Kudo C."/>
            <person name="Tonouchi A."/>
        </authorList>
    </citation>
    <scope>NUCLEOTIDE SEQUENCE [LARGE SCALE GENOMIC DNA]</scope>
    <source>
        <strain evidence="1 2">AX-7</strain>
    </source>
</reference>
<proteinExistence type="predicted"/>
<evidence type="ECO:0000313" key="1">
    <source>
        <dbReference type="EMBL" id="BDI33532.1"/>
    </source>
</evidence>
<sequence length="236" mass="25794">MPENELAALIAQLESVYADEHPVLDGILAYGSEAVEPLIAQLQDNDEYGVRTDACVLLGKIGDPLAIPALFEALFDWDIRHVRPQAQIALANFGRPALEYVLARLDGGDTRTTTACIYMLLAFAGPDAISALIRLAASPVFEIRLRAAEALCRLGECQYLDLLADVLETDDGVLAHFAIHAIHQLVEKSHCLAEVDSRVAPILNNIREPNSGEAASPMRQVFQQTAIRILEARERS</sequence>
<gene>
    <name evidence="1" type="ORF">CCAX7_55830</name>
</gene>
<dbReference type="InterPro" id="IPR016024">
    <property type="entry name" value="ARM-type_fold"/>
</dbReference>
<dbReference type="KEGG" id="ccot:CCAX7_55830"/>
<dbReference type="Pfam" id="PF13646">
    <property type="entry name" value="HEAT_2"/>
    <property type="match status" value="1"/>
</dbReference>
<name>A0A402D0R0_9BACT</name>
<dbReference type="Gene3D" id="1.25.10.10">
    <property type="entry name" value="Leucine-rich Repeat Variant"/>
    <property type="match status" value="1"/>
</dbReference>
<keyword evidence="2" id="KW-1185">Reference proteome</keyword>
<dbReference type="InterPro" id="IPR004155">
    <property type="entry name" value="PBS_lyase_HEAT"/>
</dbReference>
<dbReference type="EMBL" id="AP025739">
    <property type="protein sequence ID" value="BDI33532.1"/>
    <property type="molecule type" value="Genomic_DNA"/>
</dbReference>